<reference evidence="4" key="1">
    <citation type="submission" date="2022-08" db="UniProtKB">
        <authorList>
            <consortium name="EnsemblMetazoa"/>
        </authorList>
    </citation>
    <scope>IDENTIFICATION</scope>
    <source>
        <strain evidence="4">05x7-T-G4-1.051#20</strain>
    </source>
</reference>
<evidence type="ECO:0000256" key="1">
    <source>
        <dbReference type="ARBA" id="ARBA00009191"/>
    </source>
</evidence>
<accession>A0A8W8LIC8</accession>
<keyword evidence="5" id="KW-1185">Reference proteome</keyword>
<dbReference type="AlphaFoldDB" id="A0A8W8LIC8"/>
<name>A0A8W8LIC8_MAGGI</name>
<dbReference type="PANTHER" id="PTHR10426:SF20">
    <property type="entry name" value="ADIPOCYTE PLASMA MEMBRANE-ASSOCIATED PROTEIN"/>
    <property type="match status" value="1"/>
</dbReference>
<dbReference type="Pfam" id="PF03088">
    <property type="entry name" value="Str_synth"/>
    <property type="match status" value="1"/>
</dbReference>
<comment type="similarity">
    <text evidence="1">Belongs to the strictosidine synthase family.</text>
</comment>
<dbReference type="GO" id="GO:0016787">
    <property type="term" value="F:hydrolase activity"/>
    <property type="evidence" value="ECO:0007669"/>
    <property type="project" value="TreeGrafter"/>
</dbReference>
<evidence type="ECO:0000259" key="3">
    <source>
        <dbReference type="Pfam" id="PF03088"/>
    </source>
</evidence>
<evidence type="ECO:0000256" key="2">
    <source>
        <dbReference type="ARBA" id="ARBA00023180"/>
    </source>
</evidence>
<dbReference type="EnsemblMetazoa" id="G28394.1">
    <property type="protein sequence ID" value="G28394.1:cds"/>
    <property type="gene ID" value="G28394"/>
</dbReference>
<protein>
    <recommendedName>
        <fullName evidence="3">Strictosidine synthase conserved region domain-containing protein</fullName>
    </recommendedName>
</protein>
<dbReference type="PANTHER" id="PTHR10426">
    <property type="entry name" value="STRICTOSIDINE SYNTHASE-RELATED"/>
    <property type="match status" value="1"/>
</dbReference>
<dbReference type="SUPFAM" id="SSF63829">
    <property type="entry name" value="Calcium-dependent phosphotriesterase"/>
    <property type="match status" value="1"/>
</dbReference>
<dbReference type="InterPro" id="IPR011042">
    <property type="entry name" value="6-blade_b-propeller_TolB-like"/>
</dbReference>
<organism evidence="4 5">
    <name type="scientific">Magallana gigas</name>
    <name type="common">Pacific oyster</name>
    <name type="synonym">Crassostrea gigas</name>
    <dbReference type="NCBI Taxonomy" id="29159"/>
    <lineage>
        <taxon>Eukaryota</taxon>
        <taxon>Metazoa</taxon>
        <taxon>Spiralia</taxon>
        <taxon>Lophotrochozoa</taxon>
        <taxon>Mollusca</taxon>
        <taxon>Bivalvia</taxon>
        <taxon>Autobranchia</taxon>
        <taxon>Pteriomorphia</taxon>
        <taxon>Ostreida</taxon>
        <taxon>Ostreoidea</taxon>
        <taxon>Ostreidae</taxon>
        <taxon>Magallana</taxon>
    </lineage>
</organism>
<evidence type="ECO:0000313" key="4">
    <source>
        <dbReference type="EnsemblMetazoa" id="G28394.1:cds"/>
    </source>
</evidence>
<dbReference type="Pfam" id="PF20067">
    <property type="entry name" value="SSL_N"/>
    <property type="match status" value="1"/>
</dbReference>
<feature type="domain" description="Strictosidine synthase conserved region" evidence="3">
    <location>
        <begin position="255"/>
        <end position="342"/>
    </location>
</feature>
<evidence type="ECO:0000313" key="5">
    <source>
        <dbReference type="Proteomes" id="UP000005408"/>
    </source>
</evidence>
<dbReference type="GO" id="GO:0012505">
    <property type="term" value="C:endomembrane system"/>
    <property type="evidence" value="ECO:0007669"/>
    <property type="project" value="TreeGrafter"/>
</dbReference>
<proteinExistence type="inferred from homology"/>
<dbReference type="Gene3D" id="2.120.10.30">
    <property type="entry name" value="TolB, C-terminal domain"/>
    <property type="match status" value="1"/>
</dbReference>
<dbReference type="Proteomes" id="UP000005408">
    <property type="component" value="Unassembled WGS sequence"/>
</dbReference>
<keyword evidence="2" id="KW-0325">Glycoprotein</keyword>
<sequence>MADFCPLPKYTLKHVKGCIVNVDTGQSVPSGDQTNLGAPTGAQTLCIGDPEWTRLSNGVGYRFNAMRSDSEVSLECKMMHRLIPSTGLSKTWILSLVTVWLAVCIYHIPSPIHPEPYYYPKPLPRLEGALAINNHLQGATRAFQGQVTGPESFAVDENGVLYTGLADGRIVAFKGGELWQLTRTGEFHPNCGSFDLEPVCGRPKGMKVNTADPTHPLIVLDSYRGLLQVDTKTGDIQVLLHSSTGVNGEPLKFLNALDITHDGIVYFTDSSKKWDRRNYRYEVIEVNRQGRLIMYNMVTRETKLLLDDLHLANGVALSSDESMLFIAEMSACQIRRYFLKGPRAGQSDVITQNLPGYPDNIKLNSRQNFYVGLGSVRYQGVSLLGPFLDLIGPYPAIKRFLTKLTPLKVFDIFMPKHSIILEINRHGEIISSLHDPGAKVISASGEGFEFNNTLYIGSFWTPYIGMLNLTYVKSGN</sequence>
<dbReference type="InterPro" id="IPR018119">
    <property type="entry name" value="Strictosidine_synth_cons-reg"/>
</dbReference>